<dbReference type="InterPro" id="IPR038996">
    <property type="entry name" value="Gp14"/>
</dbReference>
<gene>
    <name evidence="1" type="ORF">UFOVP149_29</name>
</gene>
<organism evidence="1">
    <name type="scientific">uncultured Caudovirales phage</name>
    <dbReference type="NCBI Taxonomy" id="2100421"/>
    <lineage>
        <taxon>Viruses</taxon>
        <taxon>Duplodnaviria</taxon>
        <taxon>Heunggongvirae</taxon>
        <taxon>Uroviricota</taxon>
        <taxon>Caudoviricetes</taxon>
        <taxon>Peduoviridae</taxon>
        <taxon>Maltschvirus</taxon>
        <taxon>Maltschvirus maltsch</taxon>
    </lineage>
</organism>
<sequence>MCLMMAPALMAGLSLVSGIGSAVVGFMGQQQAYDAQKAQWKENIKNAQETARTQYAHDQNHIIQERNAASLEKQNANIEVVQAASTAEAAASEGGVQGSSVNQFLASYYGKQGRYNDTVDANYQMKRDYVYANMDQTKNQTQSQINSMAKPIKPSFLDAAIRIAGAGLSAASSYNSNMGYA</sequence>
<protein>
    <submittedName>
        <fullName evidence="1">Internal virion protein B</fullName>
    </submittedName>
</protein>
<name>A0A6J7W6P7_9CAUD</name>
<proteinExistence type="predicted"/>
<dbReference type="Pfam" id="PF24072">
    <property type="entry name" value="T7_gp14"/>
    <property type="match status" value="1"/>
</dbReference>
<accession>A0A6J7W6P7</accession>
<evidence type="ECO:0000313" key="1">
    <source>
        <dbReference type="EMBL" id="CAB5155787.1"/>
    </source>
</evidence>
<dbReference type="EMBL" id="LR798198">
    <property type="protein sequence ID" value="CAB5155787.1"/>
    <property type="molecule type" value="Genomic_DNA"/>
</dbReference>
<reference evidence="1" key="1">
    <citation type="submission" date="2020-05" db="EMBL/GenBank/DDBJ databases">
        <authorList>
            <person name="Chiriac C."/>
            <person name="Salcher M."/>
            <person name="Ghai R."/>
            <person name="Kavagutti S V."/>
        </authorList>
    </citation>
    <scope>NUCLEOTIDE SEQUENCE</scope>
</reference>